<dbReference type="RefSeq" id="XP_067517591.1">
    <property type="nucleotide sequence ID" value="XM_067661490.1"/>
</dbReference>
<name>I1C165_RHIO9</name>
<feature type="region of interest" description="Disordered" evidence="1">
    <location>
        <begin position="1"/>
        <end position="29"/>
    </location>
</feature>
<dbReference type="EMBL" id="CH476736">
    <property type="protein sequence ID" value="EIE82195.1"/>
    <property type="molecule type" value="Genomic_DNA"/>
</dbReference>
<evidence type="ECO:0000313" key="3">
    <source>
        <dbReference type="Proteomes" id="UP000009138"/>
    </source>
</evidence>
<dbReference type="AlphaFoldDB" id="I1C165"/>
<dbReference type="InParanoid" id="I1C165"/>
<dbReference type="Proteomes" id="UP000009138">
    <property type="component" value="Unassembled WGS sequence"/>
</dbReference>
<reference evidence="2 3" key="1">
    <citation type="journal article" date="2009" name="PLoS Genet.">
        <title>Genomic analysis of the basal lineage fungus Rhizopus oryzae reveals a whole-genome duplication.</title>
        <authorList>
            <person name="Ma L.-J."/>
            <person name="Ibrahim A.S."/>
            <person name="Skory C."/>
            <person name="Grabherr M.G."/>
            <person name="Burger G."/>
            <person name="Butler M."/>
            <person name="Elias M."/>
            <person name="Idnurm A."/>
            <person name="Lang B.F."/>
            <person name="Sone T."/>
            <person name="Abe A."/>
            <person name="Calvo S.E."/>
            <person name="Corrochano L.M."/>
            <person name="Engels R."/>
            <person name="Fu J."/>
            <person name="Hansberg W."/>
            <person name="Kim J.-M."/>
            <person name="Kodira C.D."/>
            <person name="Koehrsen M.J."/>
            <person name="Liu B."/>
            <person name="Miranda-Saavedra D."/>
            <person name="O'Leary S."/>
            <person name="Ortiz-Castellanos L."/>
            <person name="Poulter R."/>
            <person name="Rodriguez-Romero J."/>
            <person name="Ruiz-Herrera J."/>
            <person name="Shen Y.-Q."/>
            <person name="Zeng Q."/>
            <person name="Galagan J."/>
            <person name="Birren B.W."/>
            <person name="Cuomo C.A."/>
            <person name="Wickes B.L."/>
        </authorList>
    </citation>
    <scope>NUCLEOTIDE SEQUENCE [LARGE SCALE GENOMIC DNA]</scope>
    <source>
        <strain evidence="3">RA 99-880 / ATCC MYA-4621 / FGSC 9543 / NRRL 43880</strain>
    </source>
</reference>
<accession>I1C165</accession>
<evidence type="ECO:0000313" key="2">
    <source>
        <dbReference type="EMBL" id="EIE82195.1"/>
    </source>
</evidence>
<gene>
    <name evidence="2" type="ORF">RO3G_06900</name>
</gene>
<dbReference type="VEuPathDB" id="FungiDB:RO3G_06900"/>
<evidence type="ECO:0000256" key="1">
    <source>
        <dbReference type="SAM" id="MobiDB-lite"/>
    </source>
</evidence>
<proteinExistence type="predicted"/>
<organism evidence="2 3">
    <name type="scientific">Rhizopus delemar (strain RA 99-880 / ATCC MYA-4621 / FGSC 9543 / NRRL 43880)</name>
    <name type="common">Mucormycosis agent</name>
    <name type="synonym">Rhizopus arrhizus var. delemar</name>
    <dbReference type="NCBI Taxonomy" id="246409"/>
    <lineage>
        <taxon>Eukaryota</taxon>
        <taxon>Fungi</taxon>
        <taxon>Fungi incertae sedis</taxon>
        <taxon>Mucoromycota</taxon>
        <taxon>Mucoromycotina</taxon>
        <taxon>Mucoromycetes</taxon>
        <taxon>Mucorales</taxon>
        <taxon>Mucorineae</taxon>
        <taxon>Rhizopodaceae</taxon>
        <taxon>Rhizopus</taxon>
    </lineage>
</organism>
<protein>
    <submittedName>
        <fullName evidence="2">Uncharacterized protein</fullName>
    </submittedName>
</protein>
<sequence length="83" mass="9072">MVKLGTLKGSSESGLSGMEPFGGQEAKSGNVTQAELSLVHSRFLENRSEHTAVLQAHCVNTLTSYATAHPIHRELRLSSYFRN</sequence>
<dbReference type="GeneID" id="93613871"/>
<keyword evidence="3" id="KW-1185">Reference proteome</keyword>